<feature type="compositionally biased region" description="Polar residues" evidence="6">
    <location>
        <begin position="457"/>
        <end position="468"/>
    </location>
</feature>
<dbReference type="HOGENOM" id="CLU_005260_4_1_1"/>
<dbReference type="InterPro" id="IPR036866">
    <property type="entry name" value="RibonucZ/Hydroxyglut_hydro"/>
</dbReference>
<protein>
    <recommendedName>
        <fullName evidence="7">DNA repair metallo-beta-lactamase domain-containing protein</fullName>
    </recommendedName>
</protein>
<dbReference type="CDD" id="cd16273">
    <property type="entry name" value="SNM1A-1C-like_MBL-fold"/>
    <property type="match status" value="1"/>
</dbReference>
<name>E3KE56_PUCGT</name>
<dbReference type="Gene3D" id="3.60.15.10">
    <property type="entry name" value="Ribonuclease Z/Hydroxyacylglutathione hydrolase-like"/>
    <property type="match status" value="1"/>
</dbReference>
<evidence type="ECO:0000256" key="1">
    <source>
        <dbReference type="ARBA" id="ARBA00004123"/>
    </source>
</evidence>
<dbReference type="Pfam" id="PF07522">
    <property type="entry name" value="DRMBL"/>
    <property type="match status" value="1"/>
</dbReference>
<keyword evidence="4" id="KW-0234">DNA repair</keyword>
<feature type="region of interest" description="Disordered" evidence="6">
    <location>
        <begin position="1"/>
        <end position="129"/>
    </location>
</feature>
<evidence type="ECO:0000313" key="8">
    <source>
        <dbReference type="EMBL" id="EFP82598.2"/>
    </source>
</evidence>
<dbReference type="GO" id="GO:0036297">
    <property type="term" value="P:interstrand cross-link repair"/>
    <property type="evidence" value="ECO:0000318"/>
    <property type="project" value="GO_Central"/>
</dbReference>
<evidence type="ECO:0000256" key="6">
    <source>
        <dbReference type="SAM" id="MobiDB-lite"/>
    </source>
</evidence>
<dbReference type="GO" id="GO:0035312">
    <property type="term" value="F:5'-3' DNA exonuclease activity"/>
    <property type="evidence" value="ECO:0000318"/>
    <property type="project" value="GO_Central"/>
</dbReference>
<dbReference type="AlphaFoldDB" id="E3KE56"/>
<evidence type="ECO:0000259" key="7">
    <source>
        <dbReference type="Pfam" id="PF07522"/>
    </source>
</evidence>
<feature type="compositionally biased region" description="Basic residues" evidence="6">
    <location>
        <begin position="1"/>
        <end position="17"/>
    </location>
</feature>
<dbReference type="EMBL" id="DS178283">
    <property type="protein sequence ID" value="EFP82598.2"/>
    <property type="molecule type" value="Genomic_DNA"/>
</dbReference>
<dbReference type="FunFam" id="3.60.15.10:FF:000010">
    <property type="entry name" value="DNA cross-link repair 1A"/>
    <property type="match status" value="1"/>
</dbReference>
<accession>E3KE56</accession>
<dbReference type="GO" id="GO:0006303">
    <property type="term" value="P:double-strand break repair via nonhomologous end joining"/>
    <property type="evidence" value="ECO:0000318"/>
    <property type="project" value="GO_Central"/>
</dbReference>
<feature type="compositionally biased region" description="Basic and acidic residues" evidence="6">
    <location>
        <begin position="113"/>
        <end position="125"/>
    </location>
</feature>
<dbReference type="GO" id="GO:0003684">
    <property type="term" value="F:damaged DNA binding"/>
    <property type="evidence" value="ECO:0000318"/>
    <property type="project" value="GO_Central"/>
</dbReference>
<dbReference type="GeneID" id="10529981"/>
<feature type="region of interest" description="Disordered" evidence="6">
    <location>
        <begin position="749"/>
        <end position="775"/>
    </location>
</feature>
<feature type="compositionally biased region" description="Polar residues" evidence="6">
    <location>
        <begin position="20"/>
        <end position="39"/>
    </location>
</feature>
<reference key="1">
    <citation type="submission" date="2007-01" db="EMBL/GenBank/DDBJ databases">
        <title>The Genome Sequence of Puccinia graminis f. sp. tritici Strain CRL 75-36-700-3.</title>
        <authorList>
            <consortium name="The Broad Institute Genome Sequencing Platform"/>
            <person name="Birren B."/>
            <person name="Lander E."/>
            <person name="Galagan J."/>
            <person name="Nusbaum C."/>
            <person name="Devon K."/>
            <person name="Cuomo C."/>
            <person name="Jaffe D."/>
            <person name="Butler J."/>
            <person name="Alvarez P."/>
            <person name="Gnerre S."/>
            <person name="Grabherr M."/>
            <person name="Mauceli E."/>
            <person name="Brockman W."/>
            <person name="Young S."/>
            <person name="LaButti K."/>
            <person name="Sykes S."/>
            <person name="DeCaprio D."/>
            <person name="Crawford M."/>
            <person name="Koehrsen M."/>
            <person name="Engels R."/>
            <person name="Montgomery P."/>
            <person name="Pearson M."/>
            <person name="Howarth C."/>
            <person name="Larson L."/>
            <person name="White J."/>
            <person name="Zeng Q."/>
            <person name="Kodira C."/>
            <person name="Yandava C."/>
            <person name="Alvarado L."/>
            <person name="O'Leary S."/>
            <person name="Szabo L."/>
            <person name="Dean R."/>
            <person name="Schein J."/>
        </authorList>
    </citation>
    <scope>NUCLEOTIDE SEQUENCE</scope>
    <source>
        <strain>CRL 75-36-700-3</strain>
    </source>
</reference>
<keyword evidence="9" id="KW-1185">Reference proteome</keyword>
<dbReference type="PANTHER" id="PTHR23240:SF6">
    <property type="entry name" value="DNA CROSS-LINK REPAIR 1A PROTEIN"/>
    <property type="match status" value="1"/>
</dbReference>
<feature type="domain" description="DNA repair metallo-beta-lactamase" evidence="7">
    <location>
        <begin position="560"/>
        <end position="717"/>
    </location>
</feature>
<evidence type="ECO:0000256" key="4">
    <source>
        <dbReference type="ARBA" id="ARBA00023204"/>
    </source>
</evidence>
<organism evidence="8 9">
    <name type="scientific">Puccinia graminis f. sp. tritici (strain CRL 75-36-700-3 / race SCCL)</name>
    <name type="common">Black stem rust fungus</name>
    <dbReference type="NCBI Taxonomy" id="418459"/>
    <lineage>
        <taxon>Eukaryota</taxon>
        <taxon>Fungi</taxon>
        <taxon>Dikarya</taxon>
        <taxon>Basidiomycota</taxon>
        <taxon>Pucciniomycotina</taxon>
        <taxon>Pucciniomycetes</taxon>
        <taxon>Pucciniales</taxon>
        <taxon>Pucciniaceae</taxon>
        <taxon>Puccinia</taxon>
    </lineage>
</organism>
<keyword evidence="5" id="KW-0539">Nucleus</keyword>
<evidence type="ECO:0000256" key="5">
    <source>
        <dbReference type="ARBA" id="ARBA00023242"/>
    </source>
</evidence>
<feature type="compositionally biased region" description="Basic and acidic residues" evidence="6">
    <location>
        <begin position="47"/>
        <end position="57"/>
    </location>
</feature>
<proteinExistence type="inferred from homology"/>
<dbReference type="SUPFAM" id="SSF56281">
    <property type="entry name" value="Metallo-hydrolase/oxidoreductase"/>
    <property type="match status" value="1"/>
</dbReference>
<gene>
    <name evidence="8" type="ORF">PGTG_08794</name>
</gene>
<comment type="subcellular location">
    <subcellularLocation>
        <location evidence="1">Nucleus</location>
    </subcellularLocation>
</comment>
<sequence>MQNKKKTAPSKQQKRVSARTAETSTQRSIDSFFSPTTTEPKAKKKSTTRDDPHEEKEKKKKPTKKRDSTEHPSASSSATKKRNKNNKQPVSSSDHTRPILIEDDQEETPSLEEPQKAKEGAKPDMVESGMTCPVCSKLLDCQGNVSLAERHINLCLDQPGPSVPKPPQSPTSIMQDQLDVPDTIGFEEAEEDEEEGSVKSLLSETRSDQAPGPSSAKPRATKRKTRVTKQSARKSTVEKTEGYRKGGAGKKAVPFYKLMPGTTISVDCFSHGPVPGVSAYFLSHAHSDHYTKLSSSWKHGKIYCSKTTANLVKLKLRVDSHWIVPLDFNTPYTVDDVRVVLIDANHCPGSAMFLFEGITKPDRKPFRYLHCGDFRATPAQLRHPAIHEKVIDICYLDTTYLDPKYSFPAQDQVIQGCCKAIGARVLDDDHTATMSSKDIKTLQDIGRSRAVLKSWLQPHSASSSSTTLGPLPKKEGVPEQVAGASGEEPKQPKLASIFEPKDQTSTNEKRKSLILIGTYSIGKERIVIEVAKKLGSKVFCADARKTGIIGAIDRADEEAELQGLLSADPLRAQIHLVNLFALNKPGFLEAYLHKFRPRFNHIIGIKPTGWCYKPSTPSSIALNSIDFSAFIETFQKQQQQPLQDDDEVVVEGERRGNNSRRNNPVGQLIFPEKVKPELAGLVEVYGVPYSEHSSFFELSCFCISFDWVRMIPTVNCGSPGSRAKMKGWIDRWKIERARRLLLLNNSSSALQKTRQSPETLPPPPHSSKLPSPSTTSSELVLHASAPLLIKPRDQHYW</sequence>
<dbReference type="KEGG" id="pgr:PGTG_08794"/>
<dbReference type="InterPro" id="IPR011084">
    <property type="entry name" value="DRMBL"/>
</dbReference>
<dbReference type="Gene3D" id="3.40.50.12650">
    <property type="match status" value="1"/>
</dbReference>
<dbReference type="GO" id="GO:0005634">
    <property type="term" value="C:nucleus"/>
    <property type="evidence" value="ECO:0000318"/>
    <property type="project" value="GO_Central"/>
</dbReference>
<evidence type="ECO:0000256" key="3">
    <source>
        <dbReference type="ARBA" id="ARBA00022763"/>
    </source>
</evidence>
<dbReference type="PANTHER" id="PTHR23240">
    <property type="entry name" value="DNA CROSS-LINK REPAIR PROTEIN PSO2/SNM1-RELATED"/>
    <property type="match status" value="1"/>
</dbReference>
<feature type="region of interest" description="Disordered" evidence="6">
    <location>
        <begin position="188"/>
        <end position="247"/>
    </location>
</feature>
<dbReference type="Proteomes" id="UP000008783">
    <property type="component" value="Unassembled WGS sequence"/>
</dbReference>
<dbReference type="InParanoid" id="E3KE56"/>
<dbReference type="RefSeq" id="XP_003327017.2">
    <property type="nucleotide sequence ID" value="XM_003326969.2"/>
</dbReference>
<evidence type="ECO:0000256" key="2">
    <source>
        <dbReference type="ARBA" id="ARBA00010304"/>
    </source>
</evidence>
<dbReference type="FunCoup" id="E3KE56">
    <property type="interactions" value="361"/>
</dbReference>
<keyword evidence="3" id="KW-0227">DNA damage</keyword>
<feature type="compositionally biased region" description="Low complexity" evidence="6">
    <location>
        <begin position="766"/>
        <end position="775"/>
    </location>
</feature>
<dbReference type="OrthoDB" id="262529at2759"/>
<feature type="compositionally biased region" description="Basic and acidic residues" evidence="6">
    <location>
        <begin position="235"/>
        <end position="244"/>
    </location>
</feature>
<dbReference type="STRING" id="418459.E3KE56"/>
<dbReference type="VEuPathDB" id="FungiDB:PGTG_08794"/>
<evidence type="ECO:0000313" key="9">
    <source>
        <dbReference type="Proteomes" id="UP000008783"/>
    </source>
</evidence>
<comment type="similarity">
    <text evidence="2">Belongs to the DNA repair metallo-beta-lactamase (DRMBL) family.</text>
</comment>
<feature type="region of interest" description="Disordered" evidence="6">
    <location>
        <begin position="456"/>
        <end position="504"/>
    </location>
</feature>
<feature type="compositionally biased region" description="Acidic residues" evidence="6">
    <location>
        <begin position="101"/>
        <end position="110"/>
    </location>
</feature>
<reference evidence="9" key="2">
    <citation type="journal article" date="2011" name="Proc. Natl. Acad. Sci. U.S.A.">
        <title>Obligate biotrophy features unraveled by the genomic analysis of rust fungi.</title>
        <authorList>
            <person name="Duplessis S."/>
            <person name="Cuomo C.A."/>
            <person name="Lin Y.-C."/>
            <person name="Aerts A."/>
            <person name="Tisserant E."/>
            <person name="Veneault-Fourrey C."/>
            <person name="Joly D.L."/>
            <person name="Hacquard S."/>
            <person name="Amselem J."/>
            <person name="Cantarel B.L."/>
            <person name="Chiu R."/>
            <person name="Coutinho P.M."/>
            <person name="Feau N."/>
            <person name="Field M."/>
            <person name="Frey P."/>
            <person name="Gelhaye E."/>
            <person name="Goldberg J."/>
            <person name="Grabherr M.G."/>
            <person name="Kodira C.D."/>
            <person name="Kohler A."/>
            <person name="Kuees U."/>
            <person name="Lindquist E.A."/>
            <person name="Lucas S.M."/>
            <person name="Mago R."/>
            <person name="Mauceli E."/>
            <person name="Morin E."/>
            <person name="Murat C."/>
            <person name="Pangilinan J.L."/>
            <person name="Park R."/>
            <person name="Pearson M."/>
            <person name="Quesneville H."/>
            <person name="Rouhier N."/>
            <person name="Sakthikumar S."/>
            <person name="Salamov A.A."/>
            <person name="Schmutz J."/>
            <person name="Selles B."/>
            <person name="Shapiro H."/>
            <person name="Tanguay P."/>
            <person name="Tuskan G.A."/>
            <person name="Henrissat B."/>
            <person name="Van de Peer Y."/>
            <person name="Rouze P."/>
            <person name="Ellis J.G."/>
            <person name="Dodds P.N."/>
            <person name="Schein J.E."/>
            <person name="Zhong S."/>
            <person name="Hamelin R.C."/>
            <person name="Grigoriev I.V."/>
            <person name="Szabo L.J."/>
            <person name="Martin F."/>
        </authorList>
    </citation>
    <scope>NUCLEOTIDE SEQUENCE [LARGE SCALE GENOMIC DNA]</scope>
    <source>
        <strain evidence="9">CRL 75-36-700-3 / race SCCL</strain>
    </source>
</reference>